<gene>
    <name evidence="1" type="ORF">BDN72DRAFT_334956</name>
</gene>
<keyword evidence="2" id="KW-1185">Reference proteome</keyword>
<protein>
    <submittedName>
        <fullName evidence="1">Uncharacterized protein</fullName>
    </submittedName>
</protein>
<evidence type="ECO:0000313" key="2">
    <source>
        <dbReference type="Proteomes" id="UP000308600"/>
    </source>
</evidence>
<organism evidence="1 2">
    <name type="scientific">Pluteus cervinus</name>
    <dbReference type="NCBI Taxonomy" id="181527"/>
    <lineage>
        <taxon>Eukaryota</taxon>
        <taxon>Fungi</taxon>
        <taxon>Dikarya</taxon>
        <taxon>Basidiomycota</taxon>
        <taxon>Agaricomycotina</taxon>
        <taxon>Agaricomycetes</taxon>
        <taxon>Agaricomycetidae</taxon>
        <taxon>Agaricales</taxon>
        <taxon>Pluteineae</taxon>
        <taxon>Pluteaceae</taxon>
        <taxon>Pluteus</taxon>
    </lineage>
</organism>
<dbReference type="Proteomes" id="UP000308600">
    <property type="component" value="Unassembled WGS sequence"/>
</dbReference>
<sequence length="143" mass="16257">MSIALTNISTQHSTVRQRSRMASTSTAAPTFHCDCPHGERNHFLSRCGCPNTRPSNHPMSRMDDAFHRMWCTDCLGYCSQDPACQRTSATTDQATRKLHQKIYATLVRLKRTIVSCLQNIVRGMKSWKHRIPLLTRTRATSAH</sequence>
<evidence type="ECO:0000313" key="1">
    <source>
        <dbReference type="EMBL" id="TFK72373.1"/>
    </source>
</evidence>
<proteinExistence type="predicted"/>
<dbReference type="EMBL" id="ML208286">
    <property type="protein sequence ID" value="TFK72373.1"/>
    <property type="molecule type" value="Genomic_DNA"/>
</dbReference>
<accession>A0ACD3B2W4</accession>
<name>A0ACD3B2W4_9AGAR</name>
<reference evidence="1 2" key="1">
    <citation type="journal article" date="2019" name="Nat. Ecol. Evol.">
        <title>Megaphylogeny resolves global patterns of mushroom evolution.</title>
        <authorList>
            <person name="Varga T."/>
            <person name="Krizsan K."/>
            <person name="Foldi C."/>
            <person name="Dima B."/>
            <person name="Sanchez-Garcia M."/>
            <person name="Sanchez-Ramirez S."/>
            <person name="Szollosi G.J."/>
            <person name="Szarkandi J.G."/>
            <person name="Papp V."/>
            <person name="Albert L."/>
            <person name="Andreopoulos W."/>
            <person name="Angelini C."/>
            <person name="Antonin V."/>
            <person name="Barry K.W."/>
            <person name="Bougher N.L."/>
            <person name="Buchanan P."/>
            <person name="Buyck B."/>
            <person name="Bense V."/>
            <person name="Catcheside P."/>
            <person name="Chovatia M."/>
            <person name="Cooper J."/>
            <person name="Damon W."/>
            <person name="Desjardin D."/>
            <person name="Finy P."/>
            <person name="Geml J."/>
            <person name="Haridas S."/>
            <person name="Hughes K."/>
            <person name="Justo A."/>
            <person name="Karasinski D."/>
            <person name="Kautmanova I."/>
            <person name="Kiss B."/>
            <person name="Kocsube S."/>
            <person name="Kotiranta H."/>
            <person name="LaButti K.M."/>
            <person name="Lechner B.E."/>
            <person name="Liimatainen K."/>
            <person name="Lipzen A."/>
            <person name="Lukacs Z."/>
            <person name="Mihaltcheva S."/>
            <person name="Morgado L.N."/>
            <person name="Niskanen T."/>
            <person name="Noordeloos M.E."/>
            <person name="Ohm R.A."/>
            <person name="Ortiz-Santana B."/>
            <person name="Ovrebo C."/>
            <person name="Racz N."/>
            <person name="Riley R."/>
            <person name="Savchenko A."/>
            <person name="Shiryaev A."/>
            <person name="Soop K."/>
            <person name="Spirin V."/>
            <person name="Szebenyi C."/>
            <person name="Tomsovsky M."/>
            <person name="Tulloss R.E."/>
            <person name="Uehling J."/>
            <person name="Grigoriev I.V."/>
            <person name="Vagvolgyi C."/>
            <person name="Papp T."/>
            <person name="Martin F.M."/>
            <person name="Miettinen O."/>
            <person name="Hibbett D.S."/>
            <person name="Nagy L.G."/>
        </authorList>
    </citation>
    <scope>NUCLEOTIDE SEQUENCE [LARGE SCALE GENOMIC DNA]</scope>
    <source>
        <strain evidence="1 2">NL-1719</strain>
    </source>
</reference>